<protein>
    <submittedName>
        <fullName evidence="2">Uncharacterized protein</fullName>
    </submittedName>
</protein>
<name>A0A2S5RAE0_9PROT</name>
<feature type="region of interest" description="Disordered" evidence="1">
    <location>
        <begin position="325"/>
        <end position="347"/>
    </location>
</feature>
<comment type="caution">
    <text evidence="2">The sequence shown here is derived from an EMBL/GenBank/DDBJ whole genome shotgun (WGS) entry which is preliminary data.</text>
</comment>
<gene>
    <name evidence="2" type="ORF">HCUR_00480</name>
</gene>
<dbReference type="Proteomes" id="UP000239425">
    <property type="component" value="Unassembled WGS sequence"/>
</dbReference>
<dbReference type="AlphaFoldDB" id="A0A2S5RAE0"/>
<feature type="compositionally biased region" description="Basic and acidic residues" evidence="1">
    <location>
        <begin position="382"/>
        <end position="399"/>
    </location>
</feature>
<organism evidence="2 3">
    <name type="scientific">Holospora curviuscula</name>
    <dbReference type="NCBI Taxonomy" id="1082868"/>
    <lineage>
        <taxon>Bacteria</taxon>
        <taxon>Pseudomonadati</taxon>
        <taxon>Pseudomonadota</taxon>
        <taxon>Alphaproteobacteria</taxon>
        <taxon>Holosporales</taxon>
        <taxon>Holosporaceae</taxon>
        <taxon>Holospora</taxon>
    </lineage>
</organism>
<dbReference type="OrthoDB" id="8499805at2"/>
<dbReference type="EMBL" id="PHHC01000078">
    <property type="protein sequence ID" value="PPE04289.1"/>
    <property type="molecule type" value="Genomic_DNA"/>
</dbReference>
<feature type="region of interest" description="Disordered" evidence="1">
    <location>
        <begin position="226"/>
        <end position="275"/>
    </location>
</feature>
<reference evidence="2 3" key="1">
    <citation type="submission" date="2017-11" db="EMBL/GenBank/DDBJ databases">
        <title>Comparative genomic analysis of Holospora spp., intranuclear symbionts of paramecia.</title>
        <authorList>
            <person name="Garushyants S.K."/>
            <person name="Beliavskaya A."/>
            <person name="Malko D.B."/>
            <person name="Logacheva M.D."/>
            <person name="Rautian M.S."/>
            <person name="Gelfand M.S."/>
        </authorList>
    </citation>
    <scope>NUCLEOTIDE SEQUENCE [LARGE SCALE GENOMIC DNA]</scope>
    <source>
        <strain evidence="3">02AZ16</strain>
    </source>
</reference>
<proteinExistence type="predicted"/>
<evidence type="ECO:0000313" key="3">
    <source>
        <dbReference type="Proteomes" id="UP000239425"/>
    </source>
</evidence>
<evidence type="ECO:0000313" key="2">
    <source>
        <dbReference type="EMBL" id="PPE04289.1"/>
    </source>
</evidence>
<keyword evidence="3" id="KW-1185">Reference proteome</keyword>
<sequence length="430" mass="46411">MYQENPVKTLARQGVLQISAAGASEIGQAYRSGLSGLEHKLLHGALAMASTLSLQALESGTGDWNQALLSAGATMAAETCAQGVTEGIRDQLPQRAQGEGQEAYTQRCQEAAQALAGRAVASLRILLATGLALAGKDSGDIQVCDTAATTGLEENFVTTILAVAYDVAQGVQEVRDEIQEGNYWSAAAQGGLAAGSVALDLASGGVGNTVVKAGVRLARTALSKDKGPGILKKEGAHPTGARRKIEEKQRQERGLIRDKNAPPMENPGQRGLKRADQERMELKGQKKVDQVHPKFTEEVEKAMKNKEYKYRKDLPDGRVRFYKEHKPANDKNPNIRTDGGSNTVKEVCPKTGNIRVWTESYQKPSEARPKEARGGAPQNDLHVVEIHPKPKIDGVEQKVQHYPPTPGELGKFQRGEIPKLNTNPNPLEKK</sequence>
<feature type="compositionally biased region" description="Polar residues" evidence="1">
    <location>
        <begin position="420"/>
        <end position="430"/>
    </location>
</feature>
<evidence type="ECO:0000256" key="1">
    <source>
        <dbReference type="SAM" id="MobiDB-lite"/>
    </source>
</evidence>
<feature type="compositionally biased region" description="Basic and acidic residues" evidence="1">
    <location>
        <begin position="243"/>
        <end position="260"/>
    </location>
</feature>
<feature type="compositionally biased region" description="Basic and acidic residues" evidence="1">
    <location>
        <begin position="226"/>
        <end position="236"/>
    </location>
</feature>
<feature type="region of interest" description="Disordered" evidence="1">
    <location>
        <begin position="360"/>
        <end position="430"/>
    </location>
</feature>
<feature type="compositionally biased region" description="Polar residues" evidence="1">
    <location>
        <begin position="331"/>
        <end position="344"/>
    </location>
</feature>
<accession>A0A2S5RAE0</accession>